<feature type="region of interest" description="Disordered" evidence="6">
    <location>
        <begin position="167"/>
        <end position="244"/>
    </location>
</feature>
<protein>
    <submittedName>
        <fullName evidence="7">CDC45-like protein</fullName>
    </submittedName>
</protein>
<proteinExistence type="inferred from homology"/>
<dbReference type="PANTHER" id="PTHR10507">
    <property type="entry name" value="CDC45-RELATED PROTEIN"/>
    <property type="match status" value="1"/>
</dbReference>
<evidence type="ECO:0000256" key="2">
    <source>
        <dbReference type="ARBA" id="ARBA00010727"/>
    </source>
</evidence>
<feature type="region of interest" description="Disordered" evidence="6">
    <location>
        <begin position="502"/>
        <end position="528"/>
    </location>
</feature>
<keyword evidence="5" id="KW-0131">Cell cycle</keyword>
<reference evidence="7" key="2">
    <citation type="submission" date="2020-11" db="EMBL/GenBank/DDBJ databases">
        <authorList>
            <consortium name="DOE Joint Genome Institute"/>
            <person name="Kuo A."/>
            <person name="Miyauchi S."/>
            <person name="Kiss E."/>
            <person name="Drula E."/>
            <person name="Kohler A."/>
            <person name="Sanchez-Garcia M."/>
            <person name="Andreopoulos B."/>
            <person name="Barry K.W."/>
            <person name="Bonito G."/>
            <person name="Buee M."/>
            <person name="Carver A."/>
            <person name="Chen C."/>
            <person name="Cichocki N."/>
            <person name="Clum A."/>
            <person name="Culley D."/>
            <person name="Crous P.W."/>
            <person name="Fauchery L."/>
            <person name="Girlanda M."/>
            <person name="Hayes R."/>
            <person name="Keri Z."/>
            <person name="Labutti K."/>
            <person name="Lipzen A."/>
            <person name="Lombard V."/>
            <person name="Magnuson J."/>
            <person name="Maillard F."/>
            <person name="Morin E."/>
            <person name="Murat C."/>
            <person name="Nolan M."/>
            <person name="Ohm R."/>
            <person name="Pangilinan J."/>
            <person name="Pereira M."/>
            <person name="Perotto S."/>
            <person name="Peter M."/>
            <person name="Riley R."/>
            <person name="Sitrit Y."/>
            <person name="Stielow B."/>
            <person name="Szollosi G."/>
            <person name="Zifcakova L."/>
            <person name="Stursova M."/>
            <person name="Spatafora J.W."/>
            <person name="Tedersoo L."/>
            <person name="Vaario L.-M."/>
            <person name="Yamada A."/>
            <person name="Yan M."/>
            <person name="Wang P."/>
            <person name="Xu J."/>
            <person name="Bruns T."/>
            <person name="Baldrian P."/>
            <person name="Vilgalys R."/>
            <person name="Henrissat B."/>
            <person name="Grigoriev I.V."/>
            <person name="Hibbett D."/>
            <person name="Nagy L.G."/>
            <person name="Martin F.M."/>
        </authorList>
    </citation>
    <scope>NUCLEOTIDE SEQUENCE</scope>
    <source>
        <strain evidence="7">UH-Tt-Lm1</strain>
    </source>
</reference>
<comment type="similarity">
    <text evidence="2">Belongs to the CDC45 family.</text>
</comment>
<keyword evidence="3" id="KW-0235">DNA replication</keyword>
<evidence type="ECO:0000256" key="5">
    <source>
        <dbReference type="ARBA" id="ARBA00023306"/>
    </source>
</evidence>
<sequence length="714" mass="79614">MVYLPPPQYASASRTSYAEAYNKILATHRRSPLTSASSIIILVAPDVDALCAAKMLAQLFKQDDVMHKVVPVAGIADLESTRDELITQTELHTLILLNMGAILDLPSSEWFGDYDPQVTVHIIDSSRPQNLATLFGAGENGDRIIIWDDGGAEKLEEERKAWEAIMLDPEHDSDEDSDMYSDGGPSGDENEDDDVDVDGDGDDEECGEDGRLGKRRSLGGSGQGNRKRRRLGRRTHRLSSEQRETYEARLEKHYMSGTWYGQSASNTVYFLATVLERVDNDFLWLAIMGLTYQYTTSRISRADYDKYHPIFYDEVFRLNPPATAASSATTSLHPDDSSIRATDELRFLLFRHWNLYDAMYHSSYVAGKLGIWKERGRKKLSGLLAKMGFSIQQTQQSYFHMDMDLKRQLQSKLEAISPEYGMVELTYPSFMRLYGFKSHPLSAADAVEAISALLDIAGGVRMEVEVEGARNGGEWFGGGKVWEAPDKVSSEERGKIALVEGVNRSNGGPTRDMTKPQGLGQEGDESEIGGDGGELEWWIRNFWTAFDALTDITRLREALSLTMALHRAIIRQGSSIIDKQDIKTMRGHRVVVLTQGPDLALFAHPGVLSRLAMWLVDALRDRTPGTVLGGSRSKRKSLPFVVACLNERSGTYVVVGVTAALDFGDTRKNEFGLAFLDAKERCNARTRHSSFDTSVLEINKDDLNIFLETLCEGR</sequence>
<dbReference type="AlphaFoldDB" id="A0A9P6LBX2"/>
<evidence type="ECO:0000256" key="3">
    <source>
        <dbReference type="ARBA" id="ARBA00022705"/>
    </source>
</evidence>
<dbReference type="InterPro" id="IPR003874">
    <property type="entry name" value="CDC45"/>
</dbReference>
<dbReference type="GO" id="GO:1902977">
    <property type="term" value="P:mitotic DNA replication preinitiation complex assembly"/>
    <property type="evidence" value="ECO:0007669"/>
    <property type="project" value="TreeGrafter"/>
</dbReference>
<dbReference type="GO" id="GO:0003697">
    <property type="term" value="F:single-stranded DNA binding"/>
    <property type="evidence" value="ECO:0007669"/>
    <property type="project" value="TreeGrafter"/>
</dbReference>
<evidence type="ECO:0000256" key="4">
    <source>
        <dbReference type="ARBA" id="ARBA00023242"/>
    </source>
</evidence>
<dbReference type="Pfam" id="PF02724">
    <property type="entry name" value="CDC45"/>
    <property type="match status" value="1"/>
</dbReference>
<dbReference type="Proteomes" id="UP000736335">
    <property type="component" value="Unassembled WGS sequence"/>
</dbReference>
<gene>
    <name evidence="7" type="ORF">BJ322DRAFT_998690</name>
</gene>
<organism evidence="7 8">
    <name type="scientific">Thelephora terrestris</name>
    <dbReference type="NCBI Taxonomy" id="56493"/>
    <lineage>
        <taxon>Eukaryota</taxon>
        <taxon>Fungi</taxon>
        <taxon>Dikarya</taxon>
        <taxon>Basidiomycota</taxon>
        <taxon>Agaricomycotina</taxon>
        <taxon>Agaricomycetes</taxon>
        <taxon>Thelephorales</taxon>
        <taxon>Thelephoraceae</taxon>
        <taxon>Thelephora</taxon>
    </lineage>
</organism>
<evidence type="ECO:0000313" key="7">
    <source>
        <dbReference type="EMBL" id="KAF9791167.1"/>
    </source>
</evidence>
<evidence type="ECO:0000256" key="6">
    <source>
        <dbReference type="SAM" id="MobiDB-lite"/>
    </source>
</evidence>
<keyword evidence="8" id="KW-1185">Reference proteome</keyword>
<reference evidence="7" key="1">
    <citation type="journal article" date="2020" name="Nat. Commun.">
        <title>Large-scale genome sequencing of mycorrhizal fungi provides insights into the early evolution of symbiotic traits.</title>
        <authorList>
            <person name="Miyauchi S."/>
            <person name="Kiss E."/>
            <person name="Kuo A."/>
            <person name="Drula E."/>
            <person name="Kohler A."/>
            <person name="Sanchez-Garcia M."/>
            <person name="Morin E."/>
            <person name="Andreopoulos B."/>
            <person name="Barry K.W."/>
            <person name="Bonito G."/>
            <person name="Buee M."/>
            <person name="Carver A."/>
            <person name="Chen C."/>
            <person name="Cichocki N."/>
            <person name="Clum A."/>
            <person name="Culley D."/>
            <person name="Crous P.W."/>
            <person name="Fauchery L."/>
            <person name="Girlanda M."/>
            <person name="Hayes R.D."/>
            <person name="Keri Z."/>
            <person name="LaButti K."/>
            <person name="Lipzen A."/>
            <person name="Lombard V."/>
            <person name="Magnuson J."/>
            <person name="Maillard F."/>
            <person name="Murat C."/>
            <person name="Nolan M."/>
            <person name="Ohm R.A."/>
            <person name="Pangilinan J."/>
            <person name="Pereira M.F."/>
            <person name="Perotto S."/>
            <person name="Peter M."/>
            <person name="Pfister S."/>
            <person name="Riley R."/>
            <person name="Sitrit Y."/>
            <person name="Stielow J.B."/>
            <person name="Szollosi G."/>
            <person name="Zifcakova L."/>
            <person name="Stursova M."/>
            <person name="Spatafora J.W."/>
            <person name="Tedersoo L."/>
            <person name="Vaario L.M."/>
            <person name="Yamada A."/>
            <person name="Yan M."/>
            <person name="Wang P."/>
            <person name="Xu J."/>
            <person name="Bruns T."/>
            <person name="Baldrian P."/>
            <person name="Vilgalys R."/>
            <person name="Dunand C."/>
            <person name="Henrissat B."/>
            <person name="Grigoriev I.V."/>
            <person name="Hibbett D."/>
            <person name="Nagy L.G."/>
            <person name="Martin F.M."/>
        </authorList>
    </citation>
    <scope>NUCLEOTIDE SEQUENCE</scope>
    <source>
        <strain evidence="7">UH-Tt-Lm1</strain>
    </source>
</reference>
<feature type="compositionally biased region" description="Basic residues" evidence="6">
    <location>
        <begin position="225"/>
        <end position="237"/>
    </location>
</feature>
<dbReference type="GO" id="GO:0006270">
    <property type="term" value="P:DNA replication initiation"/>
    <property type="evidence" value="ECO:0007669"/>
    <property type="project" value="InterPro"/>
</dbReference>
<dbReference type="GO" id="GO:0003688">
    <property type="term" value="F:DNA replication origin binding"/>
    <property type="evidence" value="ECO:0007669"/>
    <property type="project" value="TreeGrafter"/>
</dbReference>
<dbReference type="EMBL" id="WIUZ02000002">
    <property type="protein sequence ID" value="KAF9791167.1"/>
    <property type="molecule type" value="Genomic_DNA"/>
</dbReference>
<dbReference type="PANTHER" id="PTHR10507:SF0">
    <property type="entry name" value="CELL DIVISION CONTROL PROTEIN 45 HOMOLOG"/>
    <property type="match status" value="1"/>
</dbReference>
<evidence type="ECO:0000256" key="1">
    <source>
        <dbReference type="ARBA" id="ARBA00004123"/>
    </source>
</evidence>
<dbReference type="GO" id="GO:0000727">
    <property type="term" value="P:double-strand break repair via break-induced replication"/>
    <property type="evidence" value="ECO:0007669"/>
    <property type="project" value="TreeGrafter"/>
</dbReference>
<dbReference type="GO" id="GO:0031261">
    <property type="term" value="C:DNA replication preinitiation complex"/>
    <property type="evidence" value="ECO:0007669"/>
    <property type="project" value="TreeGrafter"/>
</dbReference>
<keyword evidence="4" id="KW-0539">Nucleus</keyword>
<dbReference type="GO" id="GO:0003682">
    <property type="term" value="F:chromatin binding"/>
    <property type="evidence" value="ECO:0007669"/>
    <property type="project" value="TreeGrafter"/>
</dbReference>
<feature type="compositionally biased region" description="Acidic residues" evidence="6">
    <location>
        <begin position="188"/>
        <end position="207"/>
    </location>
</feature>
<name>A0A9P6LBX2_9AGAM</name>
<accession>A0A9P6LBX2</accession>
<comment type="subcellular location">
    <subcellularLocation>
        <location evidence="1">Nucleus</location>
    </subcellularLocation>
</comment>
<evidence type="ECO:0000313" key="8">
    <source>
        <dbReference type="Proteomes" id="UP000736335"/>
    </source>
</evidence>
<dbReference type="OrthoDB" id="10258882at2759"/>
<comment type="caution">
    <text evidence="7">The sequence shown here is derived from an EMBL/GenBank/DDBJ whole genome shotgun (WGS) entry which is preliminary data.</text>
</comment>